<dbReference type="Pfam" id="PF19780">
    <property type="entry name" value="DUF6265"/>
    <property type="match status" value="1"/>
</dbReference>
<organism evidence="3 4">
    <name type="scientific">Pedobacter caeni</name>
    <dbReference type="NCBI Taxonomy" id="288992"/>
    <lineage>
        <taxon>Bacteria</taxon>
        <taxon>Pseudomonadati</taxon>
        <taxon>Bacteroidota</taxon>
        <taxon>Sphingobacteriia</taxon>
        <taxon>Sphingobacteriales</taxon>
        <taxon>Sphingobacteriaceae</taxon>
        <taxon>Pedobacter</taxon>
    </lineage>
</organism>
<name>A0A1M4W8U6_9SPHI</name>
<dbReference type="STRING" id="288992.SAMN04488522_1011178"/>
<dbReference type="AlphaFoldDB" id="A0A1M4W8U6"/>
<dbReference type="EMBL" id="FQUQ01000001">
    <property type="protein sequence ID" value="SHE77575.1"/>
    <property type="molecule type" value="Genomic_DNA"/>
</dbReference>
<keyword evidence="4" id="KW-1185">Reference proteome</keyword>
<feature type="chain" id="PRO_5012522126" description="DUF6265 domain-containing protein" evidence="1">
    <location>
        <begin position="19"/>
        <end position="145"/>
    </location>
</feature>
<evidence type="ECO:0000256" key="1">
    <source>
        <dbReference type="SAM" id="SignalP"/>
    </source>
</evidence>
<evidence type="ECO:0000313" key="3">
    <source>
        <dbReference type="EMBL" id="SHE77575.1"/>
    </source>
</evidence>
<evidence type="ECO:0000259" key="2">
    <source>
        <dbReference type="Pfam" id="PF19780"/>
    </source>
</evidence>
<feature type="signal peptide" evidence="1">
    <location>
        <begin position="1"/>
        <end position="18"/>
    </location>
</feature>
<protein>
    <recommendedName>
        <fullName evidence="2">DUF6265 domain-containing protein</fullName>
    </recommendedName>
</protein>
<dbReference type="Proteomes" id="UP000184287">
    <property type="component" value="Unassembled WGS sequence"/>
</dbReference>
<accession>A0A1M4W8U6</accession>
<feature type="domain" description="DUF6265" evidence="2">
    <location>
        <begin position="23"/>
        <end position="129"/>
    </location>
</feature>
<gene>
    <name evidence="3" type="ORF">SAMN04488522_1011178</name>
</gene>
<reference evidence="4" key="1">
    <citation type="submission" date="2016-11" db="EMBL/GenBank/DDBJ databases">
        <authorList>
            <person name="Varghese N."/>
            <person name="Submissions S."/>
        </authorList>
    </citation>
    <scope>NUCLEOTIDE SEQUENCE [LARGE SCALE GENOMIC DNA]</scope>
    <source>
        <strain evidence="4">DSM 16990</strain>
    </source>
</reference>
<proteinExistence type="predicted"/>
<dbReference type="OrthoDB" id="5382295at2"/>
<dbReference type="RefSeq" id="WP_073228565.1">
    <property type="nucleotide sequence ID" value="NZ_FQUQ01000001.1"/>
</dbReference>
<evidence type="ECO:0000313" key="4">
    <source>
        <dbReference type="Proteomes" id="UP000184287"/>
    </source>
</evidence>
<dbReference type="InterPro" id="IPR046232">
    <property type="entry name" value="DUF6265"/>
</dbReference>
<keyword evidence="1" id="KW-0732">Signal</keyword>
<sequence length="145" mass="17012">MKTLISLLILFPFLFAQTNTDLHFLEGTWKAENKESYESWKRTGDDQLKGNSYKIKAGKKIITEELQIRHLNNKVVYQARVLNQNNAQVIEFELNKNLKNKYSFENSDHDFPKKIQYTKLNDTTIFVEVLGENDKGYAYKMGKLK</sequence>